<keyword evidence="10" id="KW-1185">Reference proteome</keyword>
<dbReference type="SUPFAM" id="SSF51419">
    <property type="entry name" value="PLP-binding barrel"/>
    <property type="match status" value="1"/>
</dbReference>
<feature type="binding site" evidence="5 7">
    <location>
        <position position="139"/>
    </location>
    <ligand>
        <name>substrate</name>
    </ligand>
</feature>
<keyword evidence="3 5" id="KW-0663">Pyridoxal phosphate</keyword>
<proteinExistence type="inferred from homology"/>
<dbReference type="GO" id="GO:0009252">
    <property type="term" value="P:peptidoglycan biosynthetic process"/>
    <property type="evidence" value="ECO:0007669"/>
    <property type="project" value="TreeGrafter"/>
</dbReference>
<dbReference type="SUPFAM" id="SSF50621">
    <property type="entry name" value="Alanine racemase C-terminal domain-like"/>
    <property type="match status" value="1"/>
</dbReference>
<evidence type="ECO:0000256" key="1">
    <source>
        <dbReference type="ARBA" id="ARBA00000316"/>
    </source>
</evidence>
<dbReference type="InterPro" id="IPR001608">
    <property type="entry name" value="Ala_racemase_N"/>
</dbReference>
<dbReference type="GO" id="GO:0030170">
    <property type="term" value="F:pyridoxal phosphate binding"/>
    <property type="evidence" value="ECO:0007669"/>
    <property type="project" value="UniProtKB-UniRule"/>
</dbReference>
<dbReference type="EC" id="5.1.1.1" evidence="5"/>
<comment type="caution">
    <text evidence="9">The sequence shown here is derived from an EMBL/GenBank/DDBJ whole genome shotgun (WGS) entry which is preliminary data.</text>
</comment>
<dbReference type="HAMAP" id="MF_01201">
    <property type="entry name" value="Ala_racemase"/>
    <property type="match status" value="1"/>
</dbReference>
<dbReference type="PANTHER" id="PTHR30511:SF0">
    <property type="entry name" value="ALANINE RACEMASE, CATABOLIC-RELATED"/>
    <property type="match status" value="1"/>
</dbReference>
<dbReference type="Pfam" id="PF00842">
    <property type="entry name" value="Ala_racemase_C"/>
    <property type="match status" value="1"/>
</dbReference>
<comment type="similarity">
    <text evidence="5">Belongs to the alanine racemase family.</text>
</comment>
<dbReference type="UniPathway" id="UPA00042">
    <property type="reaction ID" value="UER00497"/>
</dbReference>
<dbReference type="Gene3D" id="3.20.20.10">
    <property type="entry name" value="Alanine racemase"/>
    <property type="match status" value="1"/>
</dbReference>
<dbReference type="CDD" id="cd00430">
    <property type="entry name" value="PLPDE_III_AR"/>
    <property type="match status" value="1"/>
</dbReference>
<dbReference type="FunFam" id="3.20.20.10:FF:000002">
    <property type="entry name" value="Alanine racemase"/>
    <property type="match status" value="1"/>
</dbReference>
<feature type="active site" description="Proton acceptor; specific for D-alanine" evidence="5">
    <location>
        <position position="39"/>
    </location>
</feature>
<evidence type="ECO:0000259" key="8">
    <source>
        <dbReference type="SMART" id="SM01005"/>
    </source>
</evidence>
<dbReference type="GO" id="GO:0030632">
    <property type="term" value="P:D-alanine biosynthetic process"/>
    <property type="evidence" value="ECO:0007669"/>
    <property type="project" value="UniProtKB-UniRule"/>
</dbReference>
<dbReference type="PRINTS" id="PR00992">
    <property type="entry name" value="ALARACEMASE"/>
</dbReference>
<dbReference type="InterPro" id="IPR011079">
    <property type="entry name" value="Ala_racemase_C"/>
</dbReference>
<feature type="modified residue" description="N6-(pyridoxal phosphate)lysine" evidence="5 6">
    <location>
        <position position="39"/>
    </location>
</feature>
<comment type="function">
    <text evidence="5">Catalyzes the interconversion of L-alanine and D-alanine. May also act on other amino acids.</text>
</comment>
<comment type="catalytic activity">
    <reaction evidence="1 5">
        <text>L-alanine = D-alanine</text>
        <dbReference type="Rhea" id="RHEA:20249"/>
        <dbReference type="ChEBI" id="CHEBI:57416"/>
        <dbReference type="ChEBI" id="CHEBI:57972"/>
        <dbReference type="EC" id="5.1.1.1"/>
    </reaction>
</comment>
<feature type="domain" description="Alanine racemase C-terminal" evidence="8">
    <location>
        <begin position="250"/>
        <end position="378"/>
    </location>
</feature>
<evidence type="ECO:0000256" key="4">
    <source>
        <dbReference type="ARBA" id="ARBA00023235"/>
    </source>
</evidence>
<keyword evidence="4 5" id="KW-0413">Isomerase</keyword>
<feature type="active site" description="Proton acceptor; specific for L-alanine" evidence="5">
    <location>
        <position position="272"/>
    </location>
</feature>
<evidence type="ECO:0000256" key="3">
    <source>
        <dbReference type="ARBA" id="ARBA00022898"/>
    </source>
</evidence>
<dbReference type="FunFam" id="2.40.37.10:FF:000006">
    <property type="entry name" value="Alanine racemase"/>
    <property type="match status" value="1"/>
</dbReference>
<name>A0A081LAB3_9BACI</name>
<dbReference type="PANTHER" id="PTHR30511">
    <property type="entry name" value="ALANINE RACEMASE"/>
    <property type="match status" value="1"/>
</dbReference>
<evidence type="ECO:0000256" key="7">
    <source>
        <dbReference type="PIRSR" id="PIRSR600821-52"/>
    </source>
</evidence>
<dbReference type="RefSeq" id="WP_034322347.1">
    <property type="nucleotide sequence ID" value="NZ_JBCMYH010000021.1"/>
</dbReference>
<comment type="pathway">
    <text evidence="5">Amino-acid biosynthesis; D-alanine biosynthesis; D-alanine from L-alanine: step 1/1.</text>
</comment>
<dbReference type="SMART" id="SM01005">
    <property type="entry name" value="Ala_racemase_C"/>
    <property type="match status" value="1"/>
</dbReference>
<dbReference type="Proteomes" id="UP000028091">
    <property type="component" value="Unassembled WGS sequence"/>
</dbReference>
<dbReference type="OrthoDB" id="9813814at2"/>
<dbReference type="PROSITE" id="PS00395">
    <property type="entry name" value="ALANINE_RACEMASE"/>
    <property type="match status" value="1"/>
</dbReference>
<dbReference type="InterPro" id="IPR020622">
    <property type="entry name" value="Ala_racemase_pyridoxalP-BS"/>
</dbReference>
<sequence length="393" mass="43753">MIKLCREVWIEVNLDAIKRNIEAIQAHIPRKSKIMAVVKANAYGHGSVEVARQALESGATELAVASLEEGIVLRRAKIEAPILVLGFTPLDCVKKAAAWRIDLSGLRADWINQANAILAEEESQHRLGIHVNVDTGMGRLGVRTKEELLEVVEALEESEYLRWDGIFTHFSTADEPDPDFTLLQHSIFIDFLRFLKKQGIPLPTVHMNNTAASIAFPEFSADMIRLGIGLYGLYPSQYIESLDAVQLEPALSLKARIAFVKEMVTKPRTVSYGATYVAKPDEVIATIPIGYADGYSRALSNRGFMLFRGKRVPIAGRVTMDMTMISLGEMKAKQGEEVVIYGRQKGGDISVDEIAEMLNTINYEVIATLSRRVPRFYRRGGKIIKISTPVMYV</sequence>
<evidence type="ECO:0000256" key="2">
    <source>
        <dbReference type="ARBA" id="ARBA00001933"/>
    </source>
</evidence>
<accession>A0A081LAB3</accession>
<dbReference type="InterPro" id="IPR000821">
    <property type="entry name" value="Ala_racemase"/>
</dbReference>
<feature type="binding site" evidence="5 7">
    <location>
        <position position="320"/>
    </location>
    <ligand>
        <name>substrate</name>
    </ligand>
</feature>
<evidence type="ECO:0000256" key="5">
    <source>
        <dbReference type="HAMAP-Rule" id="MF_01201"/>
    </source>
</evidence>
<dbReference type="Pfam" id="PF01168">
    <property type="entry name" value="Ala_racemase_N"/>
    <property type="match status" value="1"/>
</dbReference>
<comment type="cofactor">
    <cofactor evidence="2 5 6">
        <name>pyridoxal 5'-phosphate</name>
        <dbReference type="ChEBI" id="CHEBI:597326"/>
    </cofactor>
</comment>
<dbReference type="GO" id="GO:0005829">
    <property type="term" value="C:cytosol"/>
    <property type="evidence" value="ECO:0007669"/>
    <property type="project" value="TreeGrafter"/>
</dbReference>
<dbReference type="EMBL" id="JOTP01000012">
    <property type="protein sequence ID" value="KEP26189.1"/>
    <property type="molecule type" value="Genomic_DNA"/>
</dbReference>
<gene>
    <name evidence="9" type="ORF">BA70_04045</name>
</gene>
<dbReference type="InterPro" id="IPR009006">
    <property type="entry name" value="Ala_racemase/Decarboxylase_C"/>
</dbReference>
<dbReference type="AlphaFoldDB" id="A0A081LAB3"/>
<protein>
    <recommendedName>
        <fullName evidence="5">Alanine racemase</fullName>
        <ecNumber evidence="5">5.1.1.1</ecNumber>
    </recommendedName>
</protein>
<dbReference type="InterPro" id="IPR029066">
    <property type="entry name" value="PLP-binding_barrel"/>
</dbReference>
<organism evidence="9 10">
    <name type="scientific">Bacillus zhangzhouensis</name>
    <dbReference type="NCBI Taxonomy" id="1178540"/>
    <lineage>
        <taxon>Bacteria</taxon>
        <taxon>Bacillati</taxon>
        <taxon>Bacillota</taxon>
        <taxon>Bacilli</taxon>
        <taxon>Bacillales</taxon>
        <taxon>Bacillaceae</taxon>
        <taxon>Bacillus</taxon>
    </lineage>
</organism>
<dbReference type="NCBIfam" id="TIGR00492">
    <property type="entry name" value="alr"/>
    <property type="match status" value="1"/>
</dbReference>
<dbReference type="GO" id="GO:0008784">
    <property type="term" value="F:alanine racemase activity"/>
    <property type="evidence" value="ECO:0007669"/>
    <property type="project" value="UniProtKB-UniRule"/>
</dbReference>
<reference evidence="9 10" key="1">
    <citation type="submission" date="2012-09" db="EMBL/GenBank/DDBJ databases">
        <title>Genome Sequence of Bacillus sp. DW5-4.</title>
        <authorList>
            <person name="Lai Q."/>
            <person name="Liu Y."/>
            <person name="Shao Z."/>
        </authorList>
    </citation>
    <scope>NUCLEOTIDE SEQUENCE [LARGE SCALE GENOMIC DNA]</scope>
    <source>
        <strain evidence="9 10">DW5-4</strain>
    </source>
</reference>
<dbReference type="Gene3D" id="2.40.37.10">
    <property type="entry name" value="Lyase, Ornithine Decarboxylase, Chain A, domain 1"/>
    <property type="match status" value="1"/>
</dbReference>
<evidence type="ECO:0000313" key="10">
    <source>
        <dbReference type="Proteomes" id="UP000028091"/>
    </source>
</evidence>
<evidence type="ECO:0000313" key="9">
    <source>
        <dbReference type="EMBL" id="KEP26189.1"/>
    </source>
</evidence>
<dbReference type="eggNOG" id="COG0787">
    <property type="taxonomic scope" value="Bacteria"/>
</dbReference>
<evidence type="ECO:0000256" key="6">
    <source>
        <dbReference type="PIRSR" id="PIRSR600821-50"/>
    </source>
</evidence>